<proteinExistence type="predicted"/>
<protein>
    <submittedName>
        <fullName evidence="1">Uncharacterized protein</fullName>
    </submittedName>
</protein>
<dbReference type="AlphaFoldDB" id="A0A101M216"/>
<accession>A0A101M216</accession>
<organism evidence="1">
    <name type="scientific">Picea glauca</name>
    <name type="common">White spruce</name>
    <name type="synonym">Pinus glauca</name>
    <dbReference type="NCBI Taxonomy" id="3330"/>
    <lineage>
        <taxon>Eukaryota</taxon>
        <taxon>Viridiplantae</taxon>
        <taxon>Streptophyta</taxon>
        <taxon>Embryophyta</taxon>
        <taxon>Tracheophyta</taxon>
        <taxon>Spermatophyta</taxon>
        <taxon>Pinopsida</taxon>
        <taxon>Pinidae</taxon>
        <taxon>Conifers I</taxon>
        <taxon>Pinales</taxon>
        <taxon>Pinaceae</taxon>
        <taxon>Picea</taxon>
    </lineage>
</organism>
<sequence>MASNTLGRMGLSLFYTRLPRSRIRWLYYNLRGLISQGGTTGGSTVATQQLLLTK</sequence>
<dbReference type="EMBL" id="LKAM01000002">
    <property type="protein sequence ID" value="KUM49606.1"/>
    <property type="molecule type" value="Genomic_DNA"/>
</dbReference>
<geneLocation type="mitochondrion" evidence="1"/>
<name>A0A101M216_PICGL</name>
<comment type="caution">
    <text evidence="1">The sequence shown here is derived from an EMBL/GenBank/DDBJ whole genome shotgun (WGS) entry which is preliminary data.</text>
</comment>
<evidence type="ECO:0000313" key="1">
    <source>
        <dbReference type="EMBL" id="KUM49606.1"/>
    </source>
</evidence>
<keyword evidence="1" id="KW-0496">Mitochondrion</keyword>
<reference evidence="1" key="1">
    <citation type="journal article" date="2015" name="Genome Biol. Evol.">
        <title>Organellar Genomes of White Spruce (Picea glauca): Assembly and Annotation.</title>
        <authorList>
            <person name="Jackman S.D."/>
            <person name="Warren R.L."/>
            <person name="Gibb E.A."/>
            <person name="Vandervalk B.P."/>
            <person name="Mohamadi H."/>
            <person name="Chu J."/>
            <person name="Raymond A."/>
            <person name="Pleasance S."/>
            <person name="Coope R."/>
            <person name="Wildung M.R."/>
            <person name="Ritland C.E."/>
            <person name="Bousquet J."/>
            <person name="Jones S.J."/>
            <person name="Bohlmann J."/>
            <person name="Birol I."/>
        </authorList>
    </citation>
    <scope>NUCLEOTIDE SEQUENCE [LARGE SCALE GENOMIC DNA]</scope>
    <source>
        <tissue evidence="1">Flushing bud</tissue>
    </source>
</reference>
<gene>
    <name evidence="1" type="ORF">ABT39_MTgene2831</name>
</gene>